<keyword evidence="4" id="KW-1185">Reference proteome</keyword>
<name>A0AAW3HLM5_9ENTR</name>
<dbReference type="AlphaFoldDB" id="A0AAW3HLM5"/>
<feature type="domain" description="NADP-dependent oxidoreductase" evidence="2">
    <location>
        <begin position="7"/>
        <end position="298"/>
    </location>
</feature>
<proteinExistence type="predicted"/>
<dbReference type="PANTHER" id="PTHR43364:SF4">
    <property type="entry name" value="NAD(P)-LINKED OXIDOREDUCTASE SUPERFAMILY PROTEIN"/>
    <property type="match status" value="1"/>
</dbReference>
<dbReference type="RefSeq" id="WP_032640115.1">
    <property type="nucleotide sequence ID" value="NZ_CP043318.1"/>
</dbReference>
<dbReference type="Proteomes" id="UP000033354">
    <property type="component" value="Unassembled WGS sequence"/>
</dbReference>
<evidence type="ECO:0000259" key="2">
    <source>
        <dbReference type="Pfam" id="PF00248"/>
    </source>
</evidence>
<dbReference type="PRINTS" id="PR00069">
    <property type="entry name" value="ALDKETRDTASE"/>
</dbReference>
<dbReference type="Gene3D" id="3.20.20.100">
    <property type="entry name" value="NADP-dependent oxidoreductase domain"/>
    <property type="match status" value="1"/>
</dbReference>
<evidence type="ECO:0000313" key="3">
    <source>
        <dbReference type="EMBL" id="KJX37971.1"/>
    </source>
</evidence>
<dbReference type="InterPro" id="IPR020471">
    <property type="entry name" value="AKR"/>
</dbReference>
<evidence type="ECO:0000313" key="4">
    <source>
        <dbReference type="Proteomes" id="UP000033354"/>
    </source>
</evidence>
<dbReference type="InterPro" id="IPR023210">
    <property type="entry name" value="NADP_OxRdtase_dom"/>
</dbReference>
<comment type="caution">
    <text evidence="3">The sequence shown here is derived from an EMBL/GenBank/DDBJ whole genome shotgun (WGS) entry which is preliminary data.</text>
</comment>
<protein>
    <submittedName>
        <fullName evidence="3">Aldo/keto reductase</fullName>
    </submittedName>
</protein>
<dbReference type="CDD" id="cd19103">
    <property type="entry name" value="AKR_unchar"/>
    <property type="match status" value="1"/>
</dbReference>
<organism evidence="3 4">
    <name type="scientific">Enterobacter chengduensis</name>
    <dbReference type="NCBI Taxonomy" id="2494701"/>
    <lineage>
        <taxon>Bacteria</taxon>
        <taxon>Pseudomonadati</taxon>
        <taxon>Pseudomonadota</taxon>
        <taxon>Gammaproteobacteria</taxon>
        <taxon>Enterobacterales</taxon>
        <taxon>Enterobacteriaceae</taxon>
        <taxon>Enterobacter</taxon>
        <taxon>Enterobacter cloacae complex</taxon>
    </lineage>
</organism>
<dbReference type="SUPFAM" id="SSF51430">
    <property type="entry name" value="NAD(P)-linked oxidoreductase"/>
    <property type="match status" value="1"/>
</dbReference>
<accession>A0AAW3HLM5</accession>
<dbReference type="EMBL" id="JZKT01000007">
    <property type="protein sequence ID" value="KJX37971.1"/>
    <property type="molecule type" value="Genomic_DNA"/>
</dbReference>
<dbReference type="InterPro" id="IPR036812">
    <property type="entry name" value="NAD(P)_OxRdtase_dom_sf"/>
</dbReference>
<dbReference type="GO" id="GO:0016491">
    <property type="term" value="F:oxidoreductase activity"/>
    <property type="evidence" value="ECO:0007669"/>
    <property type="project" value="UniProtKB-KW"/>
</dbReference>
<dbReference type="Pfam" id="PF00248">
    <property type="entry name" value="Aldo_ket_red"/>
    <property type="match status" value="1"/>
</dbReference>
<dbReference type="GO" id="GO:0005829">
    <property type="term" value="C:cytosol"/>
    <property type="evidence" value="ECO:0007669"/>
    <property type="project" value="TreeGrafter"/>
</dbReference>
<reference evidence="3 4" key="1">
    <citation type="submission" date="2015-02" db="EMBL/GenBank/DDBJ databases">
        <authorList>
            <person name="Adams M."/>
            <person name="Sutton G."/>
            <person name="Nelson K."/>
            <person name="Bonomo R."/>
            <person name="McCorrison J."/>
            <person name="Sanka R."/>
            <person name="Brinkac L."/>
            <person name="Nierman W."/>
        </authorList>
    </citation>
    <scope>NUCLEOTIDE SEQUENCE [LARGE SCALE GENOMIC DNA]</scope>
    <source>
        <strain evidence="3 4">CIDEIMsCOL9</strain>
    </source>
</reference>
<dbReference type="PANTHER" id="PTHR43364">
    <property type="entry name" value="NADH-SPECIFIC METHYLGLYOXAL REDUCTASE-RELATED"/>
    <property type="match status" value="1"/>
</dbReference>
<evidence type="ECO:0000256" key="1">
    <source>
        <dbReference type="ARBA" id="ARBA00023002"/>
    </source>
</evidence>
<keyword evidence="1" id="KW-0560">Oxidoreductase</keyword>
<gene>
    <name evidence="3" type="ORF">SG71_05430</name>
</gene>
<dbReference type="InterPro" id="IPR050523">
    <property type="entry name" value="AKR_Detox_Biosynth"/>
</dbReference>
<dbReference type="GeneID" id="63142470"/>
<sequence length="323" mass="35015">MKNLPPVALGTWSWGTGFAGGDTVFGNHLSDTQMAEVFTTAMSKGLNLWDTAAVYGMGSSEAALGALARQCVREDMILSTKFTPQIADEQSAQPVSDMLEASLGRLGVDAIDLYWIHNPLDVEKWTPGLIPLLQSGKVKRVGVSNHNLAQIRRANEILNASGYSISAVQNHYSLLYRASEEAGILEYCRENNITFFAYMVLEQGALSGRYDSNHPMPAGSGRAESYNAVLPQIERLTAAMKKMGADRNASVAQIAIAWAIAKGTLPLIGVTKVQHVLDAASASDIQLRDEEISLLEQLAAETRVDTRGAWEKPMVKTPSLYEG</sequence>